<proteinExistence type="predicted"/>
<sequence length="140" mass="16333">MARVASEFPKPGCVRVLLLTSKDGGQPKCPQWLLLWEFSPFQLLCLLRLLHVFLGDVGVPVLLPSAFVFASVPSYWQREDRTPVLHFHFQVTETVITWLLFEPELERQLLRDDYFFATAKKTLFFLRKLYSKSDNKCIKL</sequence>
<organism evidence="1 2">
    <name type="scientific">Zophobas morio</name>
    <dbReference type="NCBI Taxonomy" id="2755281"/>
    <lineage>
        <taxon>Eukaryota</taxon>
        <taxon>Metazoa</taxon>
        <taxon>Ecdysozoa</taxon>
        <taxon>Arthropoda</taxon>
        <taxon>Hexapoda</taxon>
        <taxon>Insecta</taxon>
        <taxon>Pterygota</taxon>
        <taxon>Neoptera</taxon>
        <taxon>Endopterygota</taxon>
        <taxon>Coleoptera</taxon>
        <taxon>Polyphaga</taxon>
        <taxon>Cucujiformia</taxon>
        <taxon>Tenebrionidae</taxon>
        <taxon>Zophobas</taxon>
    </lineage>
</organism>
<comment type="caution">
    <text evidence="1">The sequence shown here is derived from an EMBL/GenBank/DDBJ whole genome shotgun (WGS) entry which is preliminary data.</text>
</comment>
<dbReference type="EMBL" id="JALNTZ010000010">
    <property type="protein sequence ID" value="KAJ3640348.1"/>
    <property type="molecule type" value="Genomic_DNA"/>
</dbReference>
<name>A0AA38HNA2_9CUCU</name>
<dbReference type="Proteomes" id="UP001168821">
    <property type="component" value="Unassembled WGS sequence"/>
</dbReference>
<evidence type="ECO:0000313" key="1">
    <source>
        <dbReference type="EMBL" id="KAJ3640348.1"/>
    </source>
</evidence>
<reference evidence="1" key="1">
    <citation type="journal article" date="2023" name="G3 (Bethesda)">
        <title>Whole genome assemblies of Zophobas morio and Tenebrio molitor.</title>
        <authorList>
            <person name="Kaur S."/>
            <person name="Stinson S.A."/>
            <person name="diCenzo G.C."/>
        </authorList>
    </citation>
    <scope>NUCLEOTIDE SEQUENCE</scope>
    <source>
        <strain evidence="1">QUZm001</strain>
    </source>
</reference>
<gene>
    <name evidence="1" type="ORF">Zmor_003652</name>
</gene>
<evidence type="ECO:0000313" key="2">
    <source>
        <dbReference type="Proteomes" id="UP001168821"/>
    </source>
</evidence>
<keyword evidence="2" id="KW-1185">Reference proteome</keyword>
<protein>
    <submittedName>
        <fullName evidence="1">Uncharacterized protein</fullName>
    </submittedName>
</protein>
<dbReference type="AlphaFoldDB" id="A0AA38HNA2"/>
<accession>A0AA38HNA2</accession>